<gene>
    <name evidence="1" type="ORF">BJ983_005060</name>
</gene>
<reference evidence="1 2" key="1">
    <citation type="submission" date="2020-07" db="EMBL/GenBank/DDBJ databases">
        <title>Sequencing the genomes of 1000 actinobacteria strains.</title>
        <authorList>
            <person name="Klenk H.-P."/>
        </authorList>
    </citation>
    <scope>NUCLEOTIDE SEQUENCE [LARGE SCALE GENOMIC DNA]</scope>
    <source>
        <strain evidence="1 2">DSM 45772</strain>
    </source>
</reference>
<evidence type="ECO:0000313" key="1">
    <source>
        <dbReference type="EMBL" id="NYD38958.1"/>
    </source>
</evidence>
<evidence type="ECO:0000313" key="2">
    <source>
        <dbReference type="Proteomes" id="UP000535890"/>
    </source>
</evidence>
<protein>
    <submittedName>
        <fullName evidence="1">Uncharacterized protein</fullName>
    </submittedName>
</protein>
<organism evidence="1 2">
    <name type="scientific">Actinomycetospora corticicola</name>
    <dbReference type="NCBI Taxonomy" id="663602"/>
    <lineage>
        <taxon>Bacteria</taxon>
        <taxon>Bacillati</taxon>
        <taxon>Actinomycetota</taxon>
        <taxon>Actinomycetes</taxon>
        <taxon>Pseudonocardiales</taxon>
        <taxon>Pseudonocardiaceae</taxon>
        <taxon>Actinomycetospora</taxon>
    </lineage>
</organism>
<proteinExistence type="predicted"/>
<sequence>MNGAEVIIVLNERPAALLAAAADLDECDGYVVLVFDPETGEMDAHGPYEGVAATLRAEELRQNFDSDDLRDVVVRVSRLHLPTPVPQQAW</sequence>
<dbReference type="RefSeq" id="WP_179796334.1">
    <property type="nucleotide sequence ID" value="NZ_BAABHP010000019.1"/>
</dbReference>
<accession>A0A7Y9E0M4</accession>
<comment type="caution">
    <text evidence="1">The sequence shown here is derived from an EMBL/GenBank/DDBJ whole genome shotgun (WGS) entry which is preliminary data.</text>
</comment>
<keyword evidence="2" id="KW-1185">Reference proteome</keyword>
<dbReference type="AlphaFoldDB" id="A0A7Y9E0M4"/>
<name>A0A7Y9E0M4_9PSEU</name>
<dbReference type="Proteomes" id="UP000535890">
    <property type="component" value="Unassembled WGS sequence"/>
</dbReference>
<dbReference type="EMBL" id="JACCBN010000001">
    <property type="protein sequence ID" value="NYD38958.1"/>
    <property type="molecule type" value="Genomic_DNA"/>
</dbReference>